<accession>A0ABY3CKN7</accession>
<sequence length="1233" mass="144430">MISFLSKLFVKENSKEINIPINSLAPKILSDEKDIEKIKPYLDLIKKTINAEGVTNIALTGGYGSGKSTIIKTFQHRNPEYHYLNISLASFKDIDGEKKSKKIKGGAVPDSANEVNIERQLEVSILQQIFYHVKPSEIPDSRFKRIINITDNKIFMITIGLILWIISTIVIFKFKYIEKINPTTWFLKDSFDWLSLLFFLMFFTGIGFFAKTFIRLFSNSKISKLNIKGELELGDNTDKSVFNEHLEEILYFFERTLYNVVVIEDLDRFDSTDIFTKLREINILLNNSKLIKREINFLYAIKDEMFKDKNERVKFFEYIIPVIPFINPSTAGEQLTKMVNEAGLTDVLSKNFTEDIVTFIDDIDMRLLINIFHEYLLYKQNLIDELNQDNLFAIITYKNLFPDDFGDLQKRKGKLYDFISKKSDYTKDLNKKNEGIINEKLTEIKNIEKETITNIKELEAIYINAIHTKIPNATSLFLDEVVSFSDLLKDEEFEKLINSENIRYNFYTPSHYYNNHFTENRNNNSNISFSDIETFVNPNFTYDEREQLIQDKKKNKTQTIKQEIEKLKAKKTEIESWSLQQIFEEIDINNFINGFAKNELIRNLLLNGYINGNYSDYISLFHEVNLTREDYVFEKNVKSSIHSDFNYKLTKVENLVTKISEKYFKRDSILNFDLLDFLAENHTQFKNEFDSIINLLSNEKIRSVNFVFAYIDLGSNNIPLFIKSICKSWGAFWDYIYLNSNFTDEKTKHYLQLIIRYGDLGDIVSFKNGSNIASYIMQQPDFLSLIKNVQYNDKVKELIKNLNVKFQSLDPSTEETKDLFDYVYENNHYQINADNITLMYGENCSSESIENLNKANYTTISNSDSQSLINYINSNINEYVKNVLLKISDNHSESEKVIISLLNDVDLKENFKFELIKKQNTIINKLSVITNRDIQKKLIEENKIAPDWNNLFAYYDNFELEELDETLIEYLNKETNFSVLTNKKLKENNAKPEDFIKEFSLNLIKCNELEYDSYIKLMKSTPYTWSNLNLENLEDNKIEWMISSKFISLSVDNFNKLKKHFPKKHISFLGQFQDLFVAKFSDYTLDNEDLFALLSSVAITQKNKIEIIKLLDNDVIIQSKRIASTVCDILSSTDYIELEYEVIESLVKHSNSTENRIKLLNKNLDKFSNQEITTLVTLLGDKYEEIFIKQHKPKFPNLYYNNGLFVILKNKGLIKNFEADKKDQTLLKVIANY</sequence>
<dbReference type="EMBL" id="VJZN01000014">
    <property type="protein sequence ID" value="TRX05910.1"/>
    <property type="molecule type" value="Genomic_DNA"/>
</dbReference>
<keyword evidence="1" id="KW-0812">Transmembrane</keyword>
<keyword evidence="4" id="KW-1185">Reference proteome</keyword>
<evidence type="ECO:0000259" key="2">
    <source>
        <dbReference type="Pfam" id="PF20693"/>
    </source>
</evidence>
<comment type="caution">
    <text evidence="3">The sequence shown here is derived from an EMBL/GenBank/DDBJ whole genome shotgun (WGS) entry which is preliminary data.</text>
</comment>
<protein>
    <recommendedName>
        <fullName evidence="2">YobI-like P-loop NTPase domain-containing protein</fullName>
    </recommendedName>
</protein>
<name>A0ABY3CKN7_9FLAO</name>
<evidence type="ECO:0000313" key="4">
    <source>
        <dbReference type="Proteomes" id="UP000318528"/>
    </source>
</evidence>
<feature type="domain" description="YobI-like P-loop NTPase" evidence="2">
    <location>
        <begin position="41"/>
        <end position="416"/>
    </location>
</feature>
<keyword evidence="1" id="KW-1133">Transmembrane helix</keyword>
<dbReference type="InterPro" id="IPR048428">
    <property type="entry name" value="YobI-NTPase"/>
</dbReference>
<proteinExistence type="predicted"/>
<evidence type="ECO:0000313" key="3">
    <source>
        <dbReference type="EMBL" id="TRX05910.1"/>
    </source>
</evidence>
<feature type="transmembrane region" description="Helical" evidence="1">
    <location>
        <begin position="154"/>
        <end position="174"/>
    </location>
</feature>
<organism evidence="3 4">
    <name type="scientific">Flavobacterium gawalongense</name>
    <dbReference type="NCBI Taxonomy" id="2594432"/>
    <lineage>
        <taxon>Bacteria</taxon>
        <taxon>Pseudomonadati</taxon>
        <taxon>Bacteroidota</taxon>
        <taxon>Flavobacteriia</taxon>
        <taxon>Flavobacteriales</taxon>
        <taxon>Flavobacteriaceae</taxon>
        <taxon>Flavobacterium</taxon>
    </lineage>
</organism>
<dbReference type="InterPro" id="IPR027417">
    <property type="entry name" value="P-loop_NTPase"/>
</dbReference>
<reference evidence="3 4" key="1">
    <citation type="submission" date="2019-07" db="EMBL/GenBank/DDBJ databases">
        <title>Novel species of Flavobacterium.</title>
        <authorList>
            <person name="Liu Q."/>
            <person name="Xin Y.-H."/>
        </authorList>
    </citation>
    <scope>NUCLEOTIDE SEQUENCE [LARGE SCALE GENOMIC DNA]</scope>
    <source>
        <strain evidence="3 4">GSP39</strain>
    </source>
</reference>
<dbReference type="RefSeq" id="WP_143387507.1">
    <property type="nucleotide sequence ID" value="NZ_VJZM01000014.1"/>
</dbReference>
<feature type="transmembrane region" description="Helical" evidence="1">
    <location>
        <begin position="194"/>
        <end position="214"/>
    </location>
</feature>
<dbReference type="SUPFAM" id="SSF52540">
    <property type="entry name" value="P-loop containing nucleoside triphosphate hydrolases"/>
    <property type="match status" value="1"/>
</dbReference>
<keyword evidence="1" id="KW-0472">Membrane</keyword>
<dbReference type="Proteomes" id="UP000318528">
    <property type="component" value="Unassembled WGS sequence"/>
</dbReference>
<dbReference type="Pfam" id="PF20693">
    <property type="entry name" value="YobI-ATPase"/>
    <property type="match status" value="1"/>
</dbReference>
<gene>
    <name evidence="3" type="ORF">FNW12_09835</name>
</gene>
<evidence type="ECO:0000256" key="1">
    <source>
        <dbReference type="SAM" id="Phobius"/>
    </source>
</evidence>